<evidence type="ECO:0000313" key="1">
    <source>
        <dbReference type="EMBL" id="MET3645269.1"/>
    </source>
</evidence>
<keyword evidence="2" id="KW-1185">Reference proteome</keyword>
<proteinExistence type="predicted"/>
<reference evidence="1 2" key="1">
    <citation type="submission" date="2024-06" db="EMBL/GenBank/DDBJ databases">
        <title>Genomic Encyclopedia of Type Strains, Phase IV (KMG-IV): sequencing the most valuable type-strain genomes for metagenomic binning, comparative biology and taxonomic classification.</title>
        <authorList>
            <person name="Goeker M."/>
        </authorList>
    </citation>
    <scope>NUCLEOTIDE SEQUENCE [LARGE SCALE GENOMIC DNA]</scope>
    <source>
        <strain evidence="1 2">DSM 15349</strain>
    </source>
</reference>
<comment type="caution">
    <text evidence="1">The sequence shown here is derived from an EMBL/GenBank/DDBJ whole genome shotgun (WGS) entry which is preliminary data.</text>
</comment>
<gene>
    <name evidence="1" type="ORF">ABID27_001918</name>
</gene>
<sequence length="80" mass="9118">MKIQIEQLSRSYRVRRLTEQDVASILELERGNSLYYQYSPPAPSQASVVEDMQALLVGKTMADKYFLGFFQGRALVTIVT</sequence>
<accession>A0ABV2JQL4</accession>
<evidence type="ECO:0000313" key="2">
    <source>
        <dbReference type="Proteomes" id="UP001549055"/>
    </source>
</evidence>
<evidence type="ECO:0008006" key="3">
    <source>
        <dbReference type="Google" id="ProtNLM"/>
    </source>
</evidence>
<protein>
    <recommendedName>
        <fullName evidence="3">Acetyltransferase</fullName>
    </recommendedName>
</protein>
<organism evidence="1 2">
    <name type="scientific">Streptococcus gallinaceus</name>
    <dbReference type="NCBI Taxonomy" id="165758"/>
    <lineage>
        <taxon>Bacteria</taxon>
        <taxon>Bacillati</taxon>
        <taxon>Bacillota</taxon>
        <taxon>Bacilli</taxon>
        <taxon>Lactobacillales</taxon>
        <taxon>Streptococcaceae</taxon>
        <taxon>Streptococcus</taxon>
    </lineage>
</organism>
<dbReference type="Proteomes" id="UP001549055">
    <property type="component" value="Unassembled WGS sequence"/>
</dbReference>
<dbReference type="EMBL" id="JBEPMK010000008">
    <property type="protein sequence ID" value="MET3645269.1"/>
    <property type="molecule type" value="Genomic_DNA"/>
</dbReference>
<name>A0ABV2JQL4_9STRE</name>
<dbReference type="RefSeq" id="WP_354281786.1">
    <property type="nucleotide sequence ID" value="NZ_JBEPMK010000008.1"/>
</dbReference>